<reference evidence="2" key="2">
    <citation type="submission" date="2019-11" db="EMBL/GenBank/DDBJ databases">
        <authorList>
            <person name="Feng L."/>
        </authorList>
    </citation>
    <scope>NUCLEOTIDE SEQUENCE</scope>
    <source>
        <strain evidence="2">BfaecisLFYP10</strain>
    </source>
</reference>
<dbReference type="AlphaFoldDB" id="A0A174RR81"/>
<dbReference type="EMBL" id="CZAE01000019">
    <property type="protein sequence ID" value="CUP85645.1"/>
    <property type="molecule type" value="Genomic_DNA"/>
</dbReference>
<dbReference type="EMBL" id="CACRSZ010000022">
    <property type="protein sequence ID" value="VYS87912.1"/>
    <property type="molecule type" value="Genomic_DNA"/>
</dbReference>
<reference evidence="1 3" key="1">
    <citation type="submission" date="2015-09" db="EMBL/GenBank/DDBJ databases">
        <authorList>
            <consortium name="Pathogen Informatics"/>
        </authorList>
    </citation>
    <scope>NUCLEOTIDE SEQUENCE [LARGE SCALE GENOMIC DNA]</scope>
    <source>
        <strain evidence="1 3">2789STDY5834846</strain>
    </source>
</reference>
<accession>A0A6N2S432</accession>
<proteinExistence type="predicted"/>
<evidence type="ECO:0000313" key="1">
    <source>
        <dbReference type="EMBL" id="CUP85645.1"/>
    </source>
</evidence>
<name>A0A174RR81_9BACE</name>
<evidence type="ECO:0000313" key="3">
    <source>
        <dbReference type="Proteomes" id="UP000095606"/>
    </source>
</evidence>
<organism evidence="1 3">
    <name type="scientific">Bacteroides faecis</name>
    <dbReference type="NCBI Taxonomy" id="674529"/>
    <lineage>
        <taxon>Bacteria</taxon>
        <taxon>Pseudomonadati</taxon>
        <taxon>Bacteroidota</taxon>
        <taxon>Bacteroidia</taxon>
        <taxon>Bacteroidales</taxon>
        <taxon>Bacteroidaceae</taxon>
        <taxon>Bacteroides</taxon>
    </lineage>
</organism>
<evidence type="ECO:0000313" key="2">
    <source>
        <dbReference type="EMBL" id="VYS87912.1"/>
    </source>
</evidence>
<dbReference type="Proteomes" id="UP000095606">
    <property type="component" value="Unassembled WGS sequence"/>
</dbReference>
<gene>
    <name evidence="2" type="ORF">BFLFYP10_00832</name>
    <name evidence="1" type="ORF">ERS852461_03551</name>
</gene>
<protein>
    <submittedName>
        <fullName evidence="1">Uncharacterized protein</fullName>
    </submittedName>
</protein>
<accession>A0A174RR81</accession>
<sequence length="46" mass="5210">MPQTNILKVNDKIFNELFCDGIGEYVTIVFCGKTVYMSYQGTVNSQ</sequence>